<dbReference type="Gene3D" id="1.10.8.430">
    <property type="entry name" value="Helical domain of apoptotic protease-activating factors"/>
    <property type="match status" value="1"/>
</dbReference>
<evidence type="ECO:0000256" key="3">
    <source>
        <dbReference type="ARBA" id="ARBA00022737"/>
    </source>
</evidence>
<dbReference type="InterPro" id="IPR036388">
    <property type="entry name" value="WH-like_DNA-bd_sf"/>
</dbReference>
<dbReference type="Pfam" id="PF00931">
    <property type="entry name" value="NB-ARC"/>
    <property type="match status" value="1"/>
</dbReference>
<dbReference type="FunFam" id="1.10.10.10:FF:000322">
    <property type="entry name" value="Probable disease resistance protein At1g63360"/>
    <property type="match status" value="1"/>
</dbReference>
<dbReference type="SUPFAM" id="SSF52540">
    <property type="entry name" value="P-loop containing nucleoside triphosphate hydrolases"/>
    <property type="match status" value="1"/>
</dbReference>
<evidence type="ECO:0000256" key="4">
    <source>
        <dbReference type="ARBA" id="ARBA00022741"/>
    </source>
</evidence>
<keyword evidence="6" id="KW-0067">ATP-binding</keyword>
<dbReference type="InterPro" id="IPR002182">
    <property type="entry name" value="NB-ARC"/>
</dbReference>
<evidence type="ECO:0000256" key="5">
    <source>
        <dbReference type="ARBA" id="ARBA00022821"/>
    </source>
</evidence>
<dbReference type="InterPro" id="IPR058922">
    <property type="entry name" value="WHD_DRP"/>
</dbReference>
<dbReference type="Gene3D" id="1.10.10.10">
    <property type="entry name" value="Winged helix-like DNA-binding domain superfamily/Winged helix DNA-binding domain"/>
    <property type="match status" value="1"/>
</dbReference>
<evidence type="ECO:0000256" key="6">
    <source>
        <dbReference type="ARBA" id="ARBA00022840"/>
    </source>
</evidence>
<evidence type="ECO:0000313" key="9">
    <source>
        <dbReference type="Proteomes" id="UP001630127"/>
    </source>
</evidence>
<comment type="caution">
    <text evidence="8">The sequence shown here is derived from an EMBL/GenBank/DDBJ whole genome shotgun (WGS) entry which is preliminary data.</text>
</comment>
<dbReference type="GO" id="GO:0005524">
    <property type="term" value="F:ATP binding"/>
    <property type="evidence" value="ECO:0007669"/>
    <property type="project" value="UniProtKB-KW"/>
</dbReference>
<dbReference type="FunFam" id="3.40.50.300:FF:001091">
    <property type="entry name" value="Probable disease resistance protein At1g61300"/>
    <property type="match status" value="1"/>
</dbReference>
<organism evidence="8 9">
    <name type="scientific">Cinchona calisaya</name>
    <dbReference type="NCBI Taxonomy" id="153742"/>
    <lineage>
        <taxon>Eukaryota</taxon>
        <taxon>Viridiplantae</taxon>
        <taxon>Streptophyta</taxon>
        <taxon>Embryophyta</taxon>
        <taxon>Tracheophyta</taxon>
        <taxon>Spermatophyta</taxon>
        <taxon>Magnoliopsida</taxon>
        <taxon>eudicotyledons</taxon>
        <taxon>Gunneridae</taxon>
        <taxon>Pentapetalae</taxon>
        <taxon>asterids</taxon>
        <taxon>lamiids</taxon>
        <taxon>Gentianales</taxon>
        <taxon>Rubiaceae</taxon>
        <taxon>Cinchonoideae</taxon>
        <taxon>Cinchoneae</taxon>
        <taxon>Cinchona</taxon>
    </lineage>
</organism>
<gene>
    <name evidence="8" type="ORF">ACH5RR_029006</name>
</gene>
<dbReference type="InterPro" id="IPR003593">
    <property type="entry name" value="AAA+_ATPase"/>
</dbReference>
<dbReference type="GO" id="GO:0051607">
    <property type="term" value="P:defense response to virus"/>
    <property type="evidence" value="ECO:0007669"/>
    <property type="project" value="UniProtKB-ARBA"/>
</dbReference>
<sequence>MLKGALLGAVAQELVKDLALAIQEQSQYATQFPTHFKELEDQLKYMQSFVADASKLKDKQETVKTTLDALRQQIYEADDLVVDCQIREDYWKMQGSSCSPSLSEMSFRYQTGKKLTKINNQIKRTREYLMSFYNPIAGHPYNKNNIDERRWSSLAFDQSEIVGLTEDAARLRNWILAQDEPQLRIGIVGLGGLGKTTLAKIICRDANLTKRFQVKIWVSVSQPVNEVEIMKSILKHLNADESESSKGNMLDRIYQLLSDKTYLIVLDDVWSIDDGWWERISTGLPKTEGTNSCIIITSRIKKVVKRMGVLETKVHQPKLLDEEESWALFCKVAHMSPNGEESPKLVDEGKKIVEKCKGLPLAIKTIGGLLLLVEKTDFEWKRISGNFHEKLTNLEGNGSEGNESVIASLQLSYDELPARLKQCILSFSIYPEDHEIDADQLVHWWQGEGFVRGKSTETATQSGLICLSELISRCLVEVVQRRNFDGSVYTCKVHDMVRDLTIKIARDEDFCSFNESGKHISNKNSRRLGVTRETTFQTLQGNSKLRALLLTTTHYIGFNKNIELAKVKSLRVLDLSQVILDSICVKDLWYWITSLNRLAYLNLRDVAKLFEVPNSIGKLWGLQVLILGECKNLKKLPTSILKLPRLIIFDVGNCPNIQCLPQGISRLSKLQELYGFKIAGPSNATGSRLGELKALTELQVLQIDINEESHIQDQELKVLENLEKLRVLSINAGDSKDKEILKKLDKLSPPSSIEELYLKHYFGETTPGWINPKSLQQLQYLCLEDSRINMMGKDFWGNKDDKWDVKGLCLKFCQRLKVSWEELQTVMPDIRYLEISQCNSLVSFPCDVEAVGFWYKDENKKGSPKTQKMLSLKKIECS</sequence>
<dbReference type="InterPro" id="IPR032675">
    <property type="entry name" value="LRR_dom_sf"/>
</dbReference>
<protein>
    <recommendedName>
        <fullName evidence="7">AAA+ ATPase domain-containing protein</fullName>
    </recommendedName>
</protein>
<accession>A0ABD2YUB4</accession>
<keyword evidence="2" id="KW-0433">Leucine-rich repeat</keyword>
<dbReference type="InterPro" id="IPR041118">
    <property type="entry name" value="Rx_N"/>
</dbReference>
<dbReference type="Pfam" id="PF23559">
    <property type="entry name" value="WHD_DRP"/>
    <property type="match status" value="1"/>
</dbReference>
<dbReference type="Pfam" id="PF23598">
    <property type="entry name" value="LRR_14"/>
    <property type="match status" value="1"/>
</dbReference>
<dbReference type="Pfam" id="PF18052">
    <property type="entry name" value="Rx_N"/>
    <property type="match status" value="1"/>
</dbReference>
<dbReference type="InterPro" id="IPR055414">
    <property type="entry name" value="LRR_R13L4/SHOC2-like"/>
</dbReference>
<dbReference type="PANTHER" id="PTHR23155:SF759">
    <property type="entry name" value="AAA+ ATPASE DOMAIN-CONTAINING PROTEIN"/>
    <property type="match status" value="1"/>
</dbReference>
<dbReference type="PRINTS" id="PR00364">
    <property type="entry name" value="DISEASERSIST"/>
</dbReference>
<dbReference type="InterPro" id="IPR027417">
    <property type="entry name" value="P-loop_NTPase"/>
</dbReference>
<reference evidence="8 9" key="1">
    <citation type="submission" date="2024-11" db="EMBL/GenBank/DDBJ databases">
        <title>A near-complete genome assembly of Cinchona calisaya.</title>
        <authorList>
            <person name="Lian D.C."/>
            <person name="Zhao X.W."/>
            <person name="Wei L."/>
        </authorList>
    </citation>
    <scope>NUCLEOTIDE SEQUENCE [LARGE SCALE GENOMIC DNA]</scope>
    <source>
        <tissue evidence="8">Nenye</tissue>
    </source>
</reference>
<name>A0ABD2YUB4_9GENT</name>
<feature type="domain" description="AAA+ ATPase" evidence="7">
    <location>
        <begin position="181"/>
        <end position="320"/>
    </location>
</feature>
<evidence type="ECO:0000259" key="7">
    <source>
        <dbReference type="SMART" id="SM00382"/>
    </source>
</evidence>
<dbReference type="PANTHER" id="PTHR23155">
    <property type="entry name" value="DISEASE RESISTANCE PROTEIN RP"/>
    <property type="match status" value="1"/>
</dbReference>
<keyword evidence="3" id="KW-0677">Repeat</keyword>
<dbReference type="Proteomes" id="UP001630127">
    <property type="component" value="Unassembled WGS sequence"/>
</dbReference>
<evidence type="ECO:0000256" key="2">
    <source>
        <dbReference type="ARBA" id="ARBA00022614"/>
    </source>
</evidence>
<proteinExistence type="inferred from homology"/>
<dbReference type="Gene3D" id="1.20.5.4130">
    <property type="match status" value="1"/>
</dbReference>
<dbReference type="InterPro" id="IPR044974">
    <property type="entry name" value="Disease_R_plants"/>
</dbReference>
<dbReference type="AlphaFoldDB" id="A0ABD2YUB4"/>
<dbReference type="SUPFAM" id="SSF52058">
    <property type="entry name" value="L domain-like"/>
    <property type="match status" value="1"/>
</dbReference>
<keyword evidence="9" id="KW-1185">Reference proteome</keyword>
<evidence type="ECO:0000256" key="1">
    <source>
        <dbReference type="ARBA" id="ARBA00008894"/>
    </source>
</evidence>
<dbReference type="SMART" id="SM00382">
    <property type="entry name" value="AAA"/>
    <property type="match status" value="1"/>
</dbReference>
<dbReference type="EMBL" id="JBJUIK010000012">
    <property type="protein sequence ID" value="KAL3509605.1"/>
    <property type="molecule type" value="Genomic_DNA"/>
</dbReference>
<dbReference type="InterPro" id="IPR042197">
    <property type="entry name" value="Apaf_helical"/>
</dbReference>
<dbReference type="Gene3D" id="3.40.50.300">
    <property type="entry name" value="P-loop containing nucleotide triphosphate hydrolases"/>
    <property type="match status" value="1"/>
</dbReference>
<dbReference type="Gene3D" id="3.80.10.10">
    <property type="entry name" value="Ribonuclease Inhibitor"/>
    <property type="match status" value="2"/>
</dbReference>
<keyword evidence="5" id="KW-0611">Plant defense</keyword>
<comment type="similarity">
    <text evidence="1">Belongs to the disease resistance NB-LRR family.</text>
</comment>
<evidence type="ECO:0000313" key="8">
    <source>
        <dbReference type="EMBL" id="KAL3509605.1"/>
    </source>
</evidence>
<keyword evidence="4" id="KW-0547">Nucleotide-binding</keyword>